<name>A0A3P1S3E8_STRSA</name>
<reference evidence="1 2" key="1">
    <citation type="submission" date="2018-11" db="EMBL/GenBank/DDBJ databases">
        <title>Genomes From Bacteria Associated with the Canine Oral Cavity: a Test Case for Automated Genome-Based Taxonomic Assignment.</title>
        <authorList>
            <person name="Coil D.A."/>
            <person name="Jospin G."/>
            <person name="Darling A.E."/>
            <person name="Wallis C."/>
            <person name="Davis I.J."/>
            <person name="Harris S."/>
            <person name="Eisen J.A."/>
            <person name="Holcombe L.J."/>
            <person name="O'Flynn C."/>
        </authorList>
    </citation>
    <scope>NUCLEOTIDE SEQUENCE [LARGE SCALE GENOMIC DNA]</scope>
    <source>
        <strain evidence="1 2">OH953</strain>
    </source>
</reference>
<dbReference type="EMBL" id="RQZI01000007">
    <property type="protein sequence ID" value="RRC91754.1"/>
    <property type="molecule type" value="Genomic_DNA"/>
</dbReference>
<gene>
    <name evidence="1" type="ORF">EII39_07130</name>
</gene>
<comment type="caution">
    <text evidence="1">The sequence shown here is derived from an EMBL/GenBank/DDBJ whole genome shotgun (WGS) entry which is preliminary data.</text>
</comment>
<dbReference type="RefSeq" id="WP_124765410.1">
    <property type="nucleotide sequence ID" value="NZ_RQZI01000007.1"/>
</dbReference>
<sequence length="107" mass="12699">MDYLIRGFSKNEIEFLKALAEKENRSLNQFLLKTCREKIEQGEFHSAEKIYLSHLENMKEASDFMLVQSEKQLAQLEQFERKISSYAAHISRWLEYEGEVEVYDKGD</sequence>
<dbReference type="AlphaFoldDB" id="A0A3P1S3E8"/>
<organism evidence="1 2">
    <name type="scientific">Streptococcus sanguinis</name>
    <dbReference type="NCBI Taxonomy" id="1305"/>
    <lineage>
        <taxon>Bacteria</taxon>
        <taxon>Bacillati</taxon>
        <taxon>Bacillota</taxon>
        <taxon>Bacilli</taxon>
        <taxon>Lactobacillales</taxon>
        <taxon>Streptococcaceae</taxon>
        <taxon>Streptococcus</taxon>
    </lineage>
</organism>
<proteinExistence type="predicted"/>
<evidence type="ECO:0000313" key="2">
    <source>
        <dbReference type="Proteomes" id="UP000277597"/>
    </source>
</evidence>
<evidence type="ECO:0000313" key="1">
    <source>
        <dbReference type="EMBL" id="RRC91754.1"/>
    </source>
</evidence>
<dbReference type="Proteomes" id="UP000277597">
    <property type="component" value="Unassembled WGS sequence"/>
</dbReference>
<accession>A0A3P1S3E8</accession>
<protein>
    <submittedName>
        <fullName evidence="1">Uncharacterized protein</fullName>
    </submittedName>
</protein>